<dbReference type="GO" id="GO:0046872">
    <property type="term" value="F:metal ion binding"/>
    <property type="evidence" value="ECO:0007669"/>
    <property type="project" value="UniProtKB-UniRule"/>
</dbReference>
<keyword evidence="6" id="KW-0479">Metal-binding</keyword>
<dbReference type="GO" id="GO:0004252">
    <property type="term" value="F:serine-type endopeptidase activity"/>
    <property type="evidence" value="ECO:0007669"/>
    <property type="project" value="InterPro"/>
</dbReference>
<keyword evidence="6" id="KW-0106">Calcium</keyword>
<evidence type="ECO:0000256" key="2">
    <source>
        <dbReference type="ARBA" id="ARBA00022729"/>
    </source>
</evidence>
<dbReference type="Proteomes" id="UP001165205">
    <property type="component" value="Unassembled WGS sequence"/>
</dbReference>
<evidence type="ECO:0000313" key="9">
    <source>
        <dbReference type="Proteomes" id="UP001165205"/>
    </source>
</evidence>
<evidence type="ECO:0000256" key="6">
    <source>
        <dbReference type="PROSITE-ProRule" id="PRU01032"/>
    </source>
</evidence>
<comment type="cofactor">
    <cofactor evidence="6">
        <name>Ca(2+)</name>
        <dbReference type="ChEBI" id="CHEBI:29108"/>
    </cofactor>
    <text evidence="6">Binds 1 Ca(2+) ion per subunit.</text>
</comment>
<accession>A0AAN4YAS9</accession>
<keyword evidence="5" id="KW-0865">Zymogen</keyword>
<proteinExistence type="predicted"/>
<dbReference type="CDD" id="cd04056">
    <property type="entry name" value="Peptidases_S53"/>
    <property type="match status" value="1"/>
</dbReference>
<feature type="binding site" evidence="6">
    <location>
        <position position="181"/>
    </location>
    <ligand>
        <name>Ca(2+)</name>
        <dbReference type="ChEBI" id="CHEBI:29108"/>
    </ligand>
</feature>
<feature type="binding site" evidence="6">
    <location>
        <position position="143"/>
    </location>
    <ligand>
        <name>Ca(2+)</name>
        <dbReference type="ChEBI" id="CHEBI:29108"/>
    </ligand>
</feature>
<keyword evidence="3" id="KW-0378">Hydrolase</keyword>
<evidence type="ECO:0000256" key="5">
    <source>
        <dbReference type="ARBA" id="ARBA00023145"/>
    </source>
</evidence>
<keyword evidence="2" id="KW-0732">Signal</keyword>
<sequence length="201" mass="21221">MSNDGTETPEFTPIFPATCPYLTSVGGTQAYAPEVAWDASSGGFSNYFSRAWYQESAVSKYLDQQITAETKDYYSQYTNFSGRGFPDVVVKGKRATSGGTSAAAPVFAGLVGMLNDARLRAGKPTLGFLNPLLYSGALKDFTDITAGSSIGCDGVNPQTGKNVTGGGVIPYAHWNATAGWDPVTGLGVPDFMKLKDLVLSL</sequence>
<dbReference type="PROSITE" id="PS00138">
    <property type="entry name" value="SUBTILASE_SER"/>
    <property type="match status" value="1"/>
</dbReference>
<feature type="binding site" evidence="6">
    <location>
        <position position="144"/>
    </location>
    <ligand>
        <name>Ca(2+)</name>
        <dbReference type="ChEBI" id="CHEBI:29108"/>
    </ligand>
</feature>
<evidence type="ECO:0000313" key="8">
    <source>
        <dbReference type="EMBL" id="GMG26442.1"/>
    </source>
</evidence>
<comment type="caution">
    <text evidence="8">The sequence shown here is derived from an EMBL/GenBank/DDBJ whole genome shotgun (WGS) entry which is preliminary data.</text>
</comment>
<dbReference type="PANTHER" id="PTHR14218">
    <property type="entry name" value="PROTEASE S8 TRIPEPTIDYL PEPTIDASE I CLN2"/>
    <property type="match status" value="1"/>
</dbReference>
<dbReference type="InterPro" id="IPR036852">
    <property type="entry name" value="Peptidase_S8/S53_dom_sf"/>
</dbReference>
<keyword evidence="4" id="KW-0720">Serine protease</keyword>
<name>A0AAN4YAS9_ASPOZ</name>
<dbReference type="InterPro" id="IPR030400">
    <property type="entry name" value="Sedolisin_dom"/>
</dbReference>
<dbReference type="GO" id="GO:0008240">
    <property type="term" value="F:tripeptidyl-peptidase activity"/>
    <property type="evidence" value="ECO:0007669"/>
    <property type="project" value="TreeGrafter"/>
</dbReference>
<protein>
    <submittedName>
        <fullName evidence="8">Unnamed protein product</fullName>
    </submittedName>
</protein>
<keyword evidence="1" id="KW-0645">Protease</keyword>
<dbReference type="Gene3D" id="3.40.50.200">
    <property type="entry name" value="Peptidase S8/S53 domain"/>
    <property type="match status" value="1"/>
</dbReference>
<comment type="caution">
    <text evidence="6">Lacks conserved residue(s) required for the propagation of feature annotation.</text>
</comment>
<dbReference type="InterPro" id="IPR050819">
    <property type="entry name" value="Tripeptidyl-peptidase_I"/>
</dbReference>
<evidence type="ECO:0000256" key="3">
    <source>
        <dbReference type="ARBA" id="ARBA00022801"/>
    </source>
</evidence>
<feature type="domain" description="Peptidase S53" evidence="7">
    <location>
        <begin position="1"/>
        <end position="201"/>
    </location>
</feature>
<dbReference type="AlphaFoldDB" id="A0AAN4YAS9"/>
<dbReference type="EMBL" id="BSYA01000026">
    <property type="protein sequence ID" value="GMG26442.1"/>
    <property type="molecule type" value="Genomic_DNA"/>
</dbReference>
<reference evidence="8" key="1">
    <citation type="submission" date="2023-04" db="EMBL/GenBank/DDBJ databases">
        <title>Aspergillus oryzae NBRC 4228.</title>
        <authorList>
            <person name="Ichikawa N."/>
            <person name="Sato H."/>
            <person name="Tonouchi N."/>
        </authorList>
    </citation>
    <scope>NUCLEOTIDE SEQUENCE</scope>
    <source>
        <strain evidence="8">NBRC 4228</strain>
    </source>
</reference>
<dbReference type="GO" id="GO:0006508">
    <property type="term" value="P:proteolysis"/>
    <property type="evidence" value="ECO:0007669"/>
    <property type="project" value="UniProtKB-KW"/>
</dbReference>
<gene>
    <name evidence="8" type="ORF">Aory04_000326100</name>
</gene>
<evidence type="ECO:0000256" key="1">
    <source>
        <dbReference type="ARBA" id="ARBA00022670"/>
    </source>
</evidence>
<evidence type="ECO:0000259" key="7">
    <source>
        <dbReference type="PROSITE" id="PS51695"/>
    </source>
</evidence>
<organism evidence="8 9">
    <name type="scientific">Aspergillus oryzae</name>
    <name type="common">Yellow koji mold</name>
    <dbReference type="NCBI Taxonomy" id="5062"/>
    <lineage>
        <taxon>Eukaryota</taxon>
        <taxon>Fungi</taxon>
        <taxon>Dikarya</taxon>
        <taxon>Ascomycota</taxon>
        <taxon>Pezizomycotina</taxon>
        <taxon>Eurotiomycetes</taxon>
        <taxon>Eurotiomycetidae</taxon>
        <taxon>Eurotiales</taxon>
        <taxon>Aspergillaceae</taxon>
        <taxon>Aspergillus</taxon>
        <taxon>Aspergillus subgen. Circumdati</taxon>
    </lineage>
</organism>
<dbReference type="SUPFAM" id="SSF52743">
    <property type="entry name" value="Subtilisin-like"/>
    <property type="match status" value="1"/>
</dbReference>
<dbReference type="InterPro" id="IPR023828">
    <property type="entry name" value="Peptidase_S8_Ser-AS"/>
</dbReference>
<dbReference type="PROSITE" id="PS51695">
    <property type="entry name" value="SEDOLISIN"/>
    <property type="match status" value="1"/>
</dbReference>
<evidence type="ECO:0000256" key="4">
    <source>
        <dbReference type="ARBA" id="ARBA00022825"/>
    </source>
</evidence>
<feature type="binding site" evidence="6">
    <location>
        <position position="179"/>
    </location>
    <ligand>
        <name>Ca(2+)</name>
        <dbReference type="ChEBI" id="CHEBI:29108"/>
    </ligand>
</feature>
<dbReference type="PANTHER" id="PTHR14218:SF34">
    <property type="entry name" value="TRIPEPTIDYL-PEPTIDASE SED4"/>
    <property type="match status" value="1"/>
</dbReference>